<name>A0A1H1X4Z0_MUCMA</name>
<gene>
    <name evidence="1" type="ORF">SAMN05216490_2348</name>
</gene>
<dbReference type="Proteomes" id="UP000199679">
    <property type="component" value="Chromosome I"/>
</dbReference>
<dbReference type="EMBL" id="LT629740">
    <property type="protein sequence ID" value="SDT03676.1"/>
    <property type="molecule type" value="Genomic_DNA"/>
</dbReference>
<reference evidence="1 2" key="1">
    <citation type="submission" date="2016-10" db="EMBL/GenBank/DDBJ databases">
        <authorList>
            <person name="de Groot N.N."/>
        </authorList>
    </citation>
    <scope>NUCLEOTIDE SEQUENCE [LARGE SCALE GENOMIC DNA]</scope>
    <source>
        <strain evidence="1 2">MP1X4</strain>
    </source>
</reference>
<protein>
    <submittedName>
        <fullName evidence="1">Uncharacterized protein</fullName>
    </submittedName>
</protein>
<sequence length="32" mass="3517">MFKLLQTLLLKVLGVFVAKKPATINVAGFDQL</sequence>
<evidence type="ECO:0000313" key="2">
    <source>
        <dbReference type="Proteomes" id="UP000199679"/>
    </source>
</evidence>
<keyword evidence="2" id="KW-1185">Reference proteome</keyword>
<organism evidence="1 2">
    <name type="scientific">Mucilaginibacter mallensis</name>
    <dbReference type="NCBI Taxonomy" id="652787"/>
    <lineage>
        <taxon>Bacteria</taxon>
        <taxon>Pseudomonadati</taxon>
        <taxon>Bacteroidota</taxon>
        <taxon>Sphingobacteriia</taxon>
        <taxon>Sphingobacteriales</taxon>
        <taxon>Sphingobacteriaceae</taxon>
        <taxon>Mucilaginibacter</taxon>
    </lineage>
</organism>
<evidence type="ECO:0000313" key="1">
    <source>
        <dbReference type="EMBL" id="SDT03676.1"/>
    </source>
</evidence>
<accession>A0A1H1X4Z0</accession>
<dbReference type="AlphaFoldDB" id="A0A1H1X4Z0"/>
<proteinExistence type="predicted"/>